<evidence type="ECO:0000313" key="7">
    <source>
        <dbReference type="Proteomes" id="UP001210865"/>
    </source>
</evidence>
<evidence type="ECO:0000256" key="2">
    <source>
        <dbReference type="ARBA" id="ARBA00023295"/>
    </source>
</evidence>
<proteinExistence type="predicted"/>
<evidence type="ECO:0000259" key="3">
    <source>
        <dbReference type="Pfam" id="PF10566"/>
    </source>
</evidence>
<reference evidence="6 7" key="1">
    <citation type="submission" date="2022-12" db="EMBL/GenBank/DDBJ databases">
        <title>Sphingomonas abieness sp. nov., an endophytic bacterium isolated from Abies koreana.</title>
        <authorList>
            <person name="Jiang L."/>
            <person name="Lee J."/>
        </authorList>
    </citation>
    <scope>NUCLEOTIDE SEQUENCE [LARGE SCALE GENOMIC DNA]</scope>
    <source>
        <strain evidence="7">PAMB 00755</strain>
    </source>
</reference>
<keyword evidence="2" id="KW-0326">Glycosidase</keyword>
<organism evidence="6 7">
    <name type="scientific">Sphingomonas abietis</name>
    <dbReference type="NCBI Taxonomy" id="3012344"/>
    <lineage>
        <taxon>Bacteria</taxon>
        <taxon>Pseudomonadati</taxon>
        <taxon>Pseudomonadota</taxon>
        <taxon>Alphaproteobacteria</taxon>
        <taxon>Sphingomonadales</taxon>
        <taxon>Sphingomonadaceae</taxon>
        <taxon>Sphingomonas</taxon>
    </lineage>
</organism>
<sequence length="658" mass="70625">MTAPATAHAADRMISSPDGRVSVSVGLGDQAALTYRIAFDGKTVIAPSPVGLTLAGDPATPEAGRILNGMHILSVEQGRGRDSYAPVTGKTSHVDDGYAQIIVHAEQQGGGHRKLDLVVRAYDTGAAFRLVLPAQPGLADVRIASEETQFNFPADYPCLGLNLGRYHNSHEGEFDPIDARHIRPHALYDLPLVCRAEGASLALTESDLADYAGAYLSGRGDGGLGVAINLTPRVDDPAVAVSTPMTAAGVATPWRVVMLAERPETLIESNLVDDLAAPSRIADTDWIVPGKAAWDWWSGPLIPGLSLPDTAHPPHDDATYRRFIDFAGRFHLPYMLIDEGWAKGAGGAGVVRPDSDITRTAPGVNLPALVGYAKARGVGLWLWANWQALDRQMDQALPLYEALGIKGIKIDFMDREDQDMVAFTPRLLAAAAAHHLMVDLHGAYVPRGLERSYPNLMTQEGVMGAEYNKWSRRVTATHNVSLAYTRGLLGPMDYTPGGFRNVTPAQFEPRDVGPEVMTTRAQQLALYVVYTSPFASLADAPSAYETADLQPVPGADFLKAVPTSWDETRALAGDFGHYVAVARRKGRQWYVGAINDETARSITLPLGFLGTGTWSLQRWTDGETPAQIVTDQANVDSKGTLTLDLASGGGAALVLTPR</sequence>
<dbReference type="PANTHER" id="PTHR35803:SF2">
    <property type="entry name" value="RETAINING ALPHA-GALACTOSIDASE"/>
    <property type="match status" value="1"/>
</dbReference>
<keyword evidence="1 6" id="KW-0378">Hydrolase</keyword>
<dbReference type="Pfam" id="PF14508">
    <property type="entry name" value="GH97_N"/>
    <property type="match status" value="1"/>
</dbReference>
<protein>
    <submittedName>
        <fullName evidence="6">Glycoside hydrolase family 97 protein</fullName>
    </submittedName>
</protein>
<dbReference type="Proteomes" id="UP001210865">
    <property type="component" value="Chromosome"/>
</dbReference>
<dbReference type="InterPro" id="IPR013780">
    <property type="entry name" value="Glyco_hydro_b"/>
</dbReference>
<dbReference type="Gene3D" id="2.60.40.1180">
    <property type="entry name" value="Golgi alpha-mannosidase II"/>
    <property type="match status" value="1"/>
</dbReference>
<dbReference type="InterPro" id="IPR017853">
    <property type="entry name" value="GH"/>
</dbReference>
<dbReference type="InterPro" id="IPR014718">
    <property type="entry name" value="GH-type_carb-bd"/>
</dbReference>
<dbReference type="InterPro" id="IPR029486">
    <property type="entry name" value="GH97_N"/>
</dbReference>
<dbReference type="Gene3D" id="3.20.20.70">
    <property type="entry name" value="Aldolase class I"/>
    <property type="match status" value="1"/>
</dbReference>
<dbReference type="GO" id="GO:0016787">
    <property type="term" value="F:hydrolase activity"/>
    <property type="evidence" value="ECO:0007669"/>
    <property type="project" value="UniProtKB-KW"/>
</dbReference>
<dbReference type="InterPro" id="IPR019563">
    <property type="entry name" value="GH97_catalytic"/>
</dbReference>
<dbReference type="Pfam" id="PF10566">
    <property type="entry name" value="Glyco_hydro_97"/>
    <property type="match status" value="1"/>
</dbReference>
<dbReference type="InterPro" id="IPR052720">
    <property type="entry name" value="Glycosyl_hydrolase_97"/>
</dbReference>
<evidence type="ECO:0000313" key="6">
    <source>
        <dbReference type="EMBL" id="WBO21276.1"/>
    </source>
</evidence>
<dbReference type="SUPFAM" id="SSF51445">
    <property type="entry name" value="(Trans)glycosidases"/>
    <property type="match status" value="1"/>
</dbReference>
<dbReference type="InterPro" id="IPR029483">
    <property type="entry name" value="GH97_C"/>
</dbReference>
<name>A0ABY7NP68_9SPHN</name>
<feature type="domain" description="Glycosyl-hydrolase 97 N-terminal" evidence="4">
    <location>
        <begin position="14"/>
        <end position="278"/>
    </location>
</feature>
<accession>A0ABY7NP68</accession>
<gene>
    <name evidence="6" type="ORF">PBT88_13890</name>
</gene>
<feature type="domain" description="Glycosyl-hydrolase 97 catalytic" evidence="3">
    <location>
        <begin position="314"/>
        <end position="462"/>
    </location>
</feature>
<feature type="domain" description="Glycosyl-hydrolase 97 C-terminal oligomerisation" evidence="5">
    <location>
        <begin position="564"/>
        <end position="655"/>
    </location>
</feature>
<keyword evidence="7" id="KW-1185">Reference proteome</keyword>
<dbReference type="Gene3D" id="2.70.98.10">
    <property type="match status" value="1"/>
</dbReference>
<dbReference type="EMBL" id="CP115174">
    <property type="protein sequence ID" value="WBO21276.1"/>
    <property type="molecule type" value="Genomic_DNA"/>
</dbReference>
<dbReference type="RefSeq" id="WP_270075925.1">
    <property type="nucleotide sequence ID" value="NZ_CP115174.1"/>
</dbReference>
<dbReference type="PANTHER" id="PTHR35803">
    <property type="entry name" value="GLUCAN 1,4-ALPHA-GLUCOSIDASE SUSB-RELATED"/>
    <property type="match status" value="1"/>
</dbReference>
<dbReference type="Pfam" id="PF14509">
    <property type="entry name" value="GH97_C"/>
    <property type="match status" value="1"/>
</dbReference>
<evidence type="ECO:0000259" key="4">
    <source>
        <dbReference type="Pfam" id="PF14508"/>
    </source>
</evidence>
<evidence type="ECO:0000259" key="5">
    <source>
        <dbReference type="Pfam" id="PF14509"/>
    </source>
</evidence>
<dbReference type="InterPro" id="IPR013785">
    <property type="entry name" value="Aldolase_TIM"/>
</dbReference>
<evidence type="ECO:0000256" key="1">
    <source>
        <dbReference type="ARBA" id="ARBA00022801"/>
    </source>
</evidence>